<feature type="compositionally biased region" description="Polar residues" evidence="1">
    <location>
        <begin position="24"/>
        <end position="33"/>
    </location>
</feature>
<dbReference type="Gramene" id="TVU03825">
    <property type="protein sequence ID" value="TVU03825"/>
    <property type="gene ID" value="EJB05_50634"/>
</dbReference>
<feature type="non-terminal residue" evidence="2">
    <location>
        <position position="1"/>
    </location>
</feature>
<evidence type="ECO:0008006" key="4">
    <source>
        <dbReference type="Google" id="ProtNLM"/>
    </source>
</evidence>
<protein>
    <recommendedName>
        <fullName evidence="4">F-box domain-containing protein</fullName>
    </recommendedName>
</protein>
<sequence>MGKNRRRRRPERRRTARPEYSRAGDTSTASRPTTIGDLNDDLLDLVLLRISSPFCLVRAAATCKLWRCAIAGAAFLRRFRSLHGRHVLGHYYVGDKILFIPCPVPPGEVPAIDDVRSRASLHFLRSQSRRLADSRGGLLTFVEFSNMVVCDPWTRQQREVHCWFPWVNGIISRSTHIYGAFLLDADDDEPAHIGNFRLLCVHVVEDYGFEAGESKTAGTSVYSAKDRSWRLLSSTAIVGDNLMTKLLVRHRGFIFVGRGGGSLCWSVKDNNNVLHVDESTGEFSAFTLPPADVNGYGRRNLRVVSTRRIVSIVGDALEVLTLTRGCTKCVVENRYKLSQLANVQASPEWSWFFLDTAVAATSGQVVMLPHEEYMWMFVLDMETMELERVPRRNWRGDRVFSYELAWPPTIKACVDDDHFIAEGNGTRATVVGL</sequence>
<evidence type="ECO:0000313" key="2">
    <source>
        <dbReference type="EMBL" id="TVU03825.1"/>
    </source>
</evidence>
<gene>
    <name evidence="2" type="ORF">EJB05_50634</name>
</gene>
<feature type="compositionally biased region" description="Basic residues" evidence="1">
    <location>
        <begin position="1"/>
        <end position="15"/>
    </location>
</feature>
<accession>A0A5J9SXV6</accession>
<proteinExistence type="predicted"/>
<dbReference type="PANTHER" id="PTHR33207">
    <property type="entry name" value="F-BOX DOMAIN CONTAINING PROTEIN-RELATED"/>
    <property type="match status" value="1"/>
</dbReference>
<dbReference type="InterPro" id="IPR036047">
    <property type="entry name" value="F-box-like_dom_sf"/>
</dbReference>
<dbReference type="AlphaFoldDB" id="A0A5J9SXV6"/>
<dbReference type="SUPFAM" id="SSF81383">
    <property type="entry name" value="F-box domain"/>
    <property type="match status" value="1"/>
</dbReference>
<feature type="region of interest" description="Disordered" evidence="1">
    <location>
        <begin position="1"/>
        <end position="33"/>
    </location>
</feature>
<evidence type="ECO:0000256" key="1">
    <source>
        <dbReference type="SAM" id="MobiDB-lite"/>
    </source>
</evidence>
<organism evidence="2 3">
    <name type="scientific">Eragrostis curvula</name>
    <name type="common">weeping love grass</name>
    <dbReference type="NCBI Taxonomy" id="38414"/>
    <lineage>
        <taxon>Eukaryota</taxon>
        <taxon>Viridiplantae</taxon>
        <taxon>Streptophyta</taxon>
        <taxon>Embryophyta</taxon>
        <taxon>Tracheophyta</taxon>
        <taxon>Spermatophyta</taxon>
        <taxon>Magnoliopsida</taxon>
        <taxon>Liliopsida</taxon>
        <taxon>Poales</taxon>
        <taxon>Poaceae</taxon>
        <taxon>PACMAD clade</taxon>
        <taxon>Chloridoideae</taxon>
        <taxon>Eragrostideae</taxon>
        <taxon>Eragrostidinae</taxon>
        <taxon>Eragrostis</taxon>
    </lineage>
</organism>
<evidence type="ECO:0000313" key="3">
    <source>
        <dbReference type="Proteomes" id="UP000324897"/>
    </source>
</evidence>
<dbReference type="OrthoDB" id="695793at2759"/>
<keyword evidence="3" id="KW-1185">Reference proteome</keyword>
<dbReference type="Proteomes" id="UP000324897">
    <property type="component" value="Unassembled WGS sequence"/>
</dbReference>
<comment type="caution">
    <text evidence="2">The sequence shown here is derived from an EMBL/GenBank/DDBJ whole genome shotgun (WGS) entry which is preliminary data.</text>
</comment>
<name>A0A5J9SXV6_9POAL</name>
<dbReference type="EMBL" id="RWGY01000139">
    <property type="protein sequence ID" value="TVU03825.1"/>
    <property type="molecule type" value="Genomic_DNA"/>
</dbReference>
<reference evidence="2 3" key="1">
    <citation type="journal article" date="2019" name="Sci. Rep.">
        <title>A high-quality genome of Eragrostis curvula grass provides insights into Poaceae evolution and supports new strategies to enhance forage quality.</title>
        <authorList>
            <person name="Carballo J."/>
            <person name="Santos B.A.C.M."/>
            <person name="Zappacosta D."/>
            <person name="Garbus I."/>
            <person name="Selva J.P."/>
            <person name="Gallo C.A."/>
            <person name="Diaz A."/>
            <person name="Albertini E."/>
            <person name="Caccamo M."/>
            <person name="Echenique V."/>
        </authorList>
    </citation>
    <scope>NUCLEOTIDE SEQUENCE [LARGE SCALE GENOMIC DNA]</scope>
    <source>
        <strain evidence="3">cv. Victoria</strain>
        <tissue evidence="2">Leaf</tissue>
    </source>
</reference>